<evidence type="ECO:0000256" key="1">
    <source>
        <dbReference type="SAM" id="Phobius"/>
    </source>
</evidence>
<keyword evidence="1" id="KW-0472">Membrane</keyword>
<name>A0ABV7W1N6_9BURK</name>
<feature type="transmembrane region" description="Helical" evidence="1">
    <location>
        <begin position="60"/>
        <end position="79"/>
    </location>
</feature>
<dbReference type="Proteomes" id="UP001595729">
    <property type="component" value="Unassembled WGS sequence"/>
</dbReference>
<keyword evidence="1" id="KW-1133">Transmembrane helix</keyword>
<organism evidence="2 3">
    <name type="scientific">Hydrogenophaga luteola</name>
    <dbReference type="NCBI Taxonomy" id="1591122"/>
    <lineage>
        <taxon>Bacteria</taxon>
        <taxon>Pseudomonadati</taxon>
        <taxon>Pseudomonadota</taxon>
        <taxon>Betaproteobacteria</taxon>
        <taxon>Burkholderiales</taxon>
        <taxon>Comamonadaceae</taxon>
        <taxon>Hydrogenophaga</taxon>
    </lineage>
</organism>
<feature type="transmembrane region" description="Helical" evidence="1">
    <location>
        <begin position="147"/>
        <end position="167"/>
    </location>
</feature>
<evidence type="ECO:0000313" key="3">
    <source>
        <dbReference type="Proteomes" id="UP001595729"/>
    </source>
</evidence>
<protein>
    <submittedName>
        <fullName evidence="2">Metal-dependent hydrolase</fullName>
    </submittedName>
</protein>
<evidence type="ECO:0000313" key="2">
    <source>
        <dbReference type="EMBL" id="MFC3683327.1"/>
    </source>
</evidence>
<dbReference type="Pfam" id="PF04307">
    <property type="entry name" value="YdjM"/>
    <property type="match status" value="1"/>
</dbReference>
<keyword evidence="2" id="KW-0378">Hydrolase</keyword>
<proteinExistence type="predicted"/>
<keyword evidence="1" id="KW-0812">Transmembrane</keyword>
<dbReference type="GO" id="GO:0016787">
    <property type="term" value="F:hydrolase activity"/>
    <property type="evidence" value="ECO:0007669"/>
    <property type="project" value="UniProtKB-KW"/>
</dbReference>
<accession>A0ABV7W1N6</accession>
<keyword evidence="3" id="KW-1185">Reference proteome</keyword>
<sequence length="222" mass="24933">MATYLHFAPAVALAVALGPRRVGWRLMLAGAVCGVMPDLDFLSVMLGFDRYSGTYGHRGFTHSLGFALLIGLVGALWPAGSWRRRVGRGAFLALCTASHPLLDSLFNVHICSAWYWPLDGQRHCFGWRPIPARGLYMFSQEWLLMELRWIGVPLLVLANVGMLLRHLGARWAGWARRNPPHPVPVPLTTTAEAQGPRARRRQRVRYMNAVALAWMGRRAQRL</sequence>
<dbReference type="RefSeq" id="WP_382172400.1">
    <property type="nucleotide sequence ID" value="NZ_JBHRXX010000002.1"/>
</dbReference>
<comment type="caution">
    <text evidence="2">The sequence shown here is derived from an EMBL/GenBank/DDBJ whole genome shotgun (WGS) entry which is preliminary data.</text>
</comment>
<reference evidence="3" key="1">
    <citation type="journal article" date="2019" name="Int. J. Syst. Evol. Microbiol.">
        <title>The Global Catalogue of Microorganisms (GCM) 10K type strain sequencing project: providing services to taxonomists for standard genome sequencing and annotation.</title>
        <authorList>
            <consortium name="The Broad Institute Genomics Platform"/>
            <consortium name="The Broad Institute Genome Sequencing Center for Infectious Disease"/>
            <person name="Wu L."/>
            <person name="Ma J."/>
        </authorList>
    </citation>
    <scope>NUCLEOTIDE SEQUENCE [LARGE SCALE GENOMIC DNA]</scope>
    <source>
        <strain evidence="3">KCTC 42501</strain>
    </source>
</reference>
<dbReference type="EMBL" id="JBHRXX010000002">
    <property type="protein sequence ID" value="MFC3683327.1"/>
    <property type="molecule type" value="Genomic_DNA"/>
</dbReference>
<feature type="transmembrane region" description="Helical" evidence="1">
    <location>
        <begin position="26"/>
        <end position="48"/>
    </location>
</feature>
<dbReference type="InterPro" id="IPR007404">
    <property type="entry name" value="YdjM-like"/>
</dbReference>
<gene>
    <name evidence="2" type="ORF">ACFOPI_06950</name>
</gene>